<dbReference type="EMBL" id="JAHFXF010000557">
    <property type="protein sequence ID" value="KAG9685703.1"/>
    <property type="molecule type" value="Genomic_DNA"/>
</dbReference>
<evidence type="ECO:0000313" key="2">
    <source>
        <dbReference type="EMBL" id="KAG9685703.1"/>
    </source>
</evidence>
<organism evidence="2 3">
    <name type="scientific">Aureobasidium melanogenum</name>
    <name type="common">Aureobasidium pullulans var. melanogenum</name>
    <dbReference type="NCBI Taxonomy" id="46634"/>
    <lineage>
        <taxon>Eukaryota</taxon>
        <taxon>Fungi</taxon>
        <taxon>Dikarya</taxon>
        <taxon>Ascomycota</taxon>
        <taxon>Pezizomycotina</taxon>
        <taxon>Dothideomycetes</taxon>
        <taxon>Dothideomycetidae</taxon>
        <taxon>Dothideales</taxon>
        <taxon>Saccotheciaceae</taxon>
        <taxon>Aureobasidium</taxon>
    </lineage>
</organism>
<dbReference type="InterPro" id="IPR016864">
    <property type="entry name" value="UCP028035"/>
</dbReference>
<evidence type="ECO:0000313" key="3">
    <source>
        <dbReference type="Proteomes" id="UP000779574"/>
    </source>
</evidence>
<reference evidence="2" key="2">
    <citation type="submission" date="2021-08" db="EMBL/GenBank/DDBJ databases">
        <authorList>
            <person name="Gostincar C."/>
            <person name="Sun X."/>
            <person name="Song Z."/>
            <person name="Gunde-Cimerman N."/>
        </authorList>
    </citation>
    <scope>NUCLEOTIDE SEQUENCE</scope>
    <source>
        <strain evidence="2">EXF-9911</strain>
    </source>
</reference>
<accession>A0A9P8J3B7</accession>
<dbReference type="AlphaFoldDB" id="A0A9P8J3B7"/>
<dbReference type="PANTHER" id="PTHR38795">
    <property type="entry name" value="DUF6604 DOMAIN-CONTAINING PROTEIN"/>
    <property type="match status" value="1"/>
</dbReference>
<dbReference type="Proteomes" id="UP000779574">
    <property type="component" value="Unassembled WGS sequence"/>
</dbReference>
<dbReference type="InterPro" id="IPR046539">
    <property type="entry name" value="DUF6604"/>
</dbReference>
<gene>
    <name evidence="2" type="ORF">KCU76_g11525</name>
</gene>
<feature type="non-terminal residue" evidence="2">
    <location>
        <position position="794"/>
    </location>
</feature>
<protein>
    <recommendedName>
        <fullName evidence="1">DUF6604 domain-containing protein</fullName>
    </recommendedName>
</protein>
<dbReference type="PIRSF" id="PIRSF028035">
    <property type="entry name" value="UCP028035"/>
    <property type="match status" value="1"/>
</dbReference>
<dbReference type="PANTHER" id="PTHR38795:SF1">
    <property type="entry name" value="DUF6604 DOMAIN-CONTAINING PROTEIN"/>
    <property type="match status" value="1"/>
</dbReference>
<proteinExistence type="predicted"/>
<dbReference type="Pfam" id="PF20253">
    <property type="entry name" value="DUF6604"/>
    <property type="match status" value="1"/>
</dbReference>
<comment type="caution">
    <text evidence="2">The sequence shown here is derived from an EMBL/GenBank/DDBJ whole genome shotgun (WGS) entry which is preliminary data.</text>
</comment>
<sequence length="794" mass="91182">MHRGLARSLRVPYLNYKKDTRYILWWLAHASNSIIGAIPDDQKAAADVLNTTGHMTCSEIEIMAQRVGAAYHKRGELVSSTILYLFDSVIEARRNMSEEYKARFTGIHDEEFQRSNDRHQAFIKTLIFAFKVLGGDHWLSTEAEKQRRTLASEKEIEEVVFTNAFSALSVHQTNDDSDLETTSNTVEAPIEEYCVDDGPDETLDHALVVCMAFMEGLSLRRSLQALWKLVVHRHMNVAVAGVETKMAIALVKTTAAAVFVKADSKGGSSDSYINLLDEVSNAVSASISSSQYAELRGSFGIHIYKSLVDFVIDYRKNRTGRPTKRLQIELDKWTPTCDLEKLSADERLEWRRLYTVNWLYDLVNVFSHIVRQEKHPKTASPEKIIWSLDGPYRRDVRLFGLEDFASTVTTWAMQKPGTPFENKVLLHHVFQLHCIVDSFTVAQGWSPDLSDAEFEPRPEEFHPREAISRFLDNHTDGLSIGFIRGVDVFLKAIKRTPSIFRFAHPENILEELPYLQKLFKNWLGVSSHAFTAINSPPSRFEQTGKIKESSHNGLWEFSPFLCGVGLAEALDIAYRISLIIWNEISEPLQLMQLYESLVHKKYLQEDINRLKDLHDMFYDKSFADAVKHTEHYRKNKYFPGSGVPQARTLSRSATELEEWLSLEENVFLRSKPNLLLFREYDWRFWCIPEDKMIPNSLLGSLYIVQTKRTVDPATGKIRFEDTDLIKNARKQNRMNYRDDDSILRRAEITNRWRIKGMKGLEEPLPSIADLDIAASTQDFQHTINDDPPLSIFTV</sequence>
<name>A0A9P8J3B7_AURME</name>
<reference evidence="2" key="1">
    <citation type="journal article" date="2021" name="J Fungi (Basel)">
        <title>Virulence traits and population genomics of the black yeast Aureobasidium melanogenum.</title>
        <authorList>
            <person name="Cernosa A."/>
            <person name="Sun X."/>
            <person name="Gostincar C."/>
            <person name="Fang C."/>
            <person name="Gunde-Cimerman N."/>
            <person name="Song Z."/>
        </authorList>
    </citation>
    <scope>NUCLEOTIDE SEQUENCE</scope>
    <source>
        <strain evidence="2">EXF-9911</strain>
    </source>
</reference>
<evidence type="ECO:0000259" key="1">
    <source>
        <dbReference type="Pfam" id="PF20253"/>
    </source>
</evidence>
<feature type="domain" description="DUF6604" evidence="1">
    <location>
        <begin position="15"/>
        <end position="259"/>
    </location>
</feature>